<reference evidence="1 2" key="1">
    <citation type="submission" date="2020-08" db="EMBL/GenBank/DDBJ databases">
        <title>Genomic Encyclopedia of Type Strains, Phase III (KMG-III): the genomes of soil and plant-associated and newly described type strains.</title>
        <authorList>
            <person name="Whitman W."/>
        </authorList>
    </citation>
    <scope>NUCLEOTIDE SEQUENCE [LARGE SCALE GENOMIC DNA]</scope>
    <source>
        <strain evidence="1 2">CECT 3265</strain>
    </source>
</reference>
<sequence length="345" mass="36185">MPPLVDQYSHGAVHGELGLGAFETHLAAAAGSTGAAPRGTTFFDSRAGLAVRRWCPPLLGLEPHCAPVRYLARRRELGAYRAGHLLLRGAGIGTFLLEAGVPSDLTSPGELASAAAGRAHEVVRLEPLAAQVADTSGSADSFAAYLAEALYAAAQNATAFASGVPSCDGTPPGPDEVRRAADHWLRTRRRGSAPGGPVLGRHLLWSAAATGLPVQLHCPDPRPLGPFLRATAGLGTDLVLLPDPWHHRQAAQLAAVFPHVYADVGARPEETLREAPFGKLLFSTGARALAELYVVGARLFVRAMERLMGDWVADGWCRRAEAGRIASLVAAGTACRVYRLDAAAG</sequence>
<dbReference type="Proteomes" id="UP000556436">
    <property type="component" value="Unassembled WGS sequence"/>
</dbReference>
<dbReference type="Gene3D" id="3.20.20.140">
    <property type="entry name" value="Metal-dependent hydrolases"/>
    <property type="match status" value="1"/>
</dbReference>
<evidence type="ECO:0000313" key="2">
    <source>
        <dbReference type="Proteomes" id="UP000556436"/>
    </source>
</evidence>
<dbReference type="AlphaFoldDB" id="A0A7W7L759"/>
<gene>
    <name evidence="1" type="ORF">FHS38_000897</name>
</gene>
<comment type="caution">
    <text evidence="1">The sequence shown here is derived from an EMBL/GenBank/DDBJ whole genome shotgun (WGS) entry which is preliminary data.</text>
</comment>
<keyword evidence="2" id="KW-1185">Reference proteome</keyword>
<protein>
    <recommendedName>
        <fullName evidence="3">Amidohydrolase</fullName>
    </recommendedName>
</protein>
<name>A0A7W7L759_STRNE</name>
<dbReference type="RefSeq" id="WP_229821845.1">
    <property type="nucleotide sequence ID" value="NZ_BMRW01000001.1"/>
</dbReference>
<dbReference type="PANTHER" id="PTHR43383:SF2">
    <property type="entry name" value="AMIDOHYDROLASE 2 FAMILY PROTEIN"/>
    <property type="match status" value="1"/>
</dbReference>
<organism evidence="1 2">
    <name type="scientific">Streptomyces netropsis</name>
    <name type="common">Streptoverticillium netropsis</name>
    <dbReference type="NCBI Taxonomy" id="55404"/>
    <lineage>
        <taxon>Bacteria</taxon>
        <taxon>Bacillati</taxon>
        <taxon>Actinomycetota</taxon>
        <taxon>Actinomycetes</taxon>
        <taxon>Kitasatosporales</taxon>
        <taxon>Streptomycetaceae</taxon>
        <taxon>Streptomyces</taxon>
    </lineage>
</organism>
<evidence type="ECO:0008006" key="3">
    <source>
        <dbReference type="Google" id="ProtNLM"/>
    </source>
</evidence>
<evidence type="ECO:0000313" key="1">
    <source>
        <dbReference type="EMBL" id="MBB4884888.1"/>
    </source>
</evidence>
<proteinExistence type="predicted"/>
<accession>A0A7W7L759</accession>
<dbReference type="EMBL" id="JACHJG010000001">
    <property type="protein sequence ID" value="MBB4884888.1"/>
    <property type="molecule type" value="Genomic_DNA"/>
</dbReference>
<dbReference type="PANTHER" id="PTHR43383">
    <property type="entry name" value="NODULIN 6"/>
    <property type="match status" value="1"/>
</dbReference>